<keyword evidence="2" id="KW-0378">Hydrolase</keyword>
<dbReference type="AlphaFoldDB" id="A0A1I5GH37"/>
<keyword evidence="3" id="KW-1185">Reference proteome</keyword>
<dbReference type="Proteomes" id="UP000183642">
    <property type="component" value="Unassembled WGS sequence"/>
</dbReference>
<dbReference type="SUPFAM" id="SSF52980">
    <property type="entry name" value="Restriction endonuclease-like"/>
    <property type="match status" value="1"/>
</dbReference>
<name>A0A1I5GH37_9ACTN</name>
<dbReference type="Gene3D" id="3.40.960.10">
    <property type="entry name" value="VSR Endonuclease"/>
    <property type="match status" value="1"/>
</dbReference>
<evidence type="ECO:0000313" key="3">
    <source>
        <dbReference type="Proteomes" id="UP000183642"/>
    </source>
</evidence>
<dbReference type="GO" id="GO:0004519">
    <property type="term" value="F:endonuclease activity"/>
    <property type="evidence" value="ECO:0007669"/>
    <property type="project" value="UniProtKB-KW"/>
</dbReference>
<dbReference type="InterPro" id="IPR011335">
    <property type="entry name" value="Restrct_endonuc-II-like"/>
</dbReference>
<feature type="domain" description="DUF559" evidence="1">
    <location>
        <begin position="227"/>
        <end position="289"/>
    </location>
</feature>
<dbReference type="InterPro" id="IPR007569">
    <property type="entry name" value="DUF559"/>
</dbReference>
<keyword evidence="2" id="KW-0255">Endonuclease</keyword>
<accession>A0A1I5GH37</accession>
<dbReference type="Pfam" id="PF04480">
    <property type="entry name" value="DUF559"/>
    <property type="match status" value="1"/>
</dbReference>
<gene>
    <name evidence="2" type="ORF">SAMN05660359_02893</name>
</gene>
<sequence length="290" mass="32109">MRTRRPSRITGPTTRAGARVAGFNDRHLRHPGLQRLSRDTYLPRALADDVGARLAAVLLTAPPSAVASHLTAAAMWGLQVPLQDRDDGRIDLTVPGATRAESRRDRRVHRLALEADDVTHRWAHPVTSPARTWRDLAGVLEPAALLAVSDQLVASHCSPPDLERQLARRPAGRGSARARAVLPLADPRAESPMESVLRWLLHVARLPRPELQVDIRDGSGFVGRADMAWPDRRVLVEFDGDLHRGRDVFVRDLRRQNRLIAAGWTVLRFTSADVLGRPDDVVATIRAALR</sequence>
<organism evidence="2 3">
    <name type="scientific">Geodermatophilus obscurus</name>
    <dbReference type="NCBI Taxonomy" id="1861"/>
    <lineage>
        <taxon>Bacteria</taxon>
        <taxon>Bacillati</taxon>
        <taxon>Actinomycetota</taxon>
        <taxon>Actinomycetes</taxon>
        <taxon>Geodermatophilales</taxon>
        <taxon>Geodermatophilaceae</taxon>
        <taxon>Geodermatophilus</taxon>
    </lineage>
</organism>
<protein>
    <submittedName>
        <fullName evidence="2">Very-short-patch-repair endonuclease</fullName>
    </submittedName>
</protein>
<reference evidence="3" key="1">
    <citation type="submission" date="2016-10" db="EMBL/GenBank/DDBJ databases">
        <authorList>
            <person name="Varghese N."/>
            <person name="Submissions S."/>
        </authorList>
    </citation>
    <scope>NUCLEOTIDE SEQUENCE [LARGE SCALE GENOMIC DNA]</scope>
    <source>
        <strain evidence="3">DSM 43161</strain>
    </source>
</reference>
<dbReference type="RefSeq" id="WP_075014187.1">
    <property type="nucleotide sequence ID" value="NZ_FOWE01000006.1"/>
</dbReference>
<proteinExistence type="predicted"/>
<dbReference type="OrthoDB" id="3173471at2"/>
<evidence type="ECO:0000259" key="1">
    <source>
        <dbReference type="Pfam" id="PF04480"/>
    </source>
</evidence>
<keyword evidence="2" id="KW-0540">Nuclease</keyword>
<evidence type="ECO:0000313" key="2">
    <source>
        <dbReference type="EMBL" id="SFO35358.1"/>
    </source>
</evidence>
<dbReference type="EMBL" id="FOWE01000006">
    <property type="protein sequence ID" value="SFO35358.1"/>
    <property type="molecule type" value="Genomic_DNA"/>
</dbReference>